<name>A0ABR3SMN4_9PEZI</name>
<keyword evidence="2" id="KW-1185">Reference proteome</keyword>
<reference evidence="1 2" key="1">
    <citation type="submission" date="2024-02" db="EMBL/GenBank/DDBJ databases">
        <title>De novo assembly and annotation of 12 fungi associated with fruit tree decline syndrome in Ontario, Canada.</title>
        <authorList>
            <person name="Sulman M."/>
            <person name="Ellouze W."/>
            <person name="Ilyukhin E."/>
        </authorList>
    </citation>
    <scope>NUCLEOTIDE SEQUENCE [LARGE SCALE GENOMIC DNA]</scope>
    <source>
        <strain evidence="1 2">M1-105</strain>
    </source>
</reference>
<accession>A0ABR3SMN4</accession>
<dbReference type="Proteomes" id="UP001521116">
    <property type="component" value="Unassembled WGS sequence"/>
</dbReference>
<protein>
    <recommendedName>
        <fullName evidence="3">Magnesium chelatase</fullName>
    </recommendedName>
</protein>
<dbReference type="PANTHER" id="PTHR11603:SF132">
    <property type="entry name" value="C2H2-TYPE DOMAIN-CONTAINING PROTEIN"/>
    <property type="match status" value="1"/>
</dbReference>
<dbReference type="PANTHER" id="PTHR11603">
    <property type="entry name" value="AAA FAMILY ATPASE"/>
    <property type="match status" value="1"/>
</dbReference>
<gene>
    <name evidence="1" type="ORF">SLS56_007836</name>
</gene>
<organism evidence="1 2">
    <name type="scientific">Neofusicoccum ribis</name>
    <dbReference type="NCBI Taxonomy" id="45134"/>
    <lineage>
        <taxon>Eukaryota</taxon>
        <taxon>Fungi</taxon>
        <taxon>Dikarya</taxon>
        <taxon>Ascomycota</taxon>
        <taxon>Pezizomycotina</taxon>
        <taxon>Dothideomycetes</taxon>
        <taxon>Dothideomycetes incertae sedis</taxon>
        <taxon>Botryosphaeriales</taxon>
        <taxon>Botryosphaeriaceae</taxon>
        <taxon>Neofusicoccum</taxon>
    </lineage>
</organism>
<sequence length="279" mass="30697">MDDAVVRVADKVQTLSDLELAALLCLVAEQHAIIEADAAQLDVLTQELQLIAGSVFGLSSTVLECSDKTTLDGFGTGLLVEDEDVSYFSSSPSITRDQPNRRIANVVIAKNLNHSHHQVQTQALEVCFKNTMKRDNNQFFISHYHHIEDGFPNLQEYRGLDDDQASMSSVVRPSSSMTLAPPKAVAKSPLFPQDVSLHHLLRGQFGNALAPLHGLSYVPPSLVALATRKIYPHRIVLTTPENERSMQWGSSLEAVREVLDGVTVDDVIEDVLHQVEVPL</sequence>
<evidence type="ECO:0008006" key="3">
    <source>
        <dbReference type="Google" id="ProtNLM"/>
    </source>
</evidence>
<evidence type="ECO:0000313" key="1">
    <source>
        <dbReference type="EMBL" id="KAL1624367.1"/>
    </source>
</evidence>
<proteinExistence type="predicted"/>
<dbReference type="InterPro" id="IPR052041">
    <property type="entry name" value="Nucleic_acid_metab_PIN/TRAM"/>
</dbReference>
<comment type="caution">
    <text evidence="1">The sequence shown here is derived from an EMBL/GenBank/DDBJ whole genome shotgun (WGS) entry which is preliminary data.</text>
</comment>
<evidence type="ECO:0000313" key="2">
    <source>
        <dbReference type="Proteomes" id="UP001521116"/>
    </source>
</evidence>
<dbReference type="EMBL" id="JAJVDC020000107">
    <property type="protein sequence ID" value="KAL1624367.1"/>
    <property type="molecule type" value="Genomic_DNA"/>
</dbReference>